<dbReference type="PANTHER" id="PTHR45527">
    <property type="entry name" value="NONRIBOSOMAL PEPTIDE SYNTHETASE"/>
    <property type="match status" value="1"/>
</dbReference>
<dbReference type="SUPFAM" id="SSF47336">
    <property type="entry name" value="ACP-like"/>
    <property type="match status" value="1"/>
</dbReference>
<dbReference type="CDD" id="cd12117">
    <property type="entry name" value="A_NRPS_Srf_like"/>
    <property type="match status" value="1"/>
</dbReference>
<dbReference type="InterPro" id="IPR036736">
    <property type="entry name" value="ACP-like_sf"/>
</dbReference>
<dbReference type="EMBL" id="CP136862">
    <property type="protein sequence ID" value="WOJ88231.1"/>
    <property type="molecule type" value="Genomic_DNA"/>
</dbReference>
<dbReference type="InterPro" id="IPR045851">
    <property type="entry name" value="AMP-bd_C_sf"/>
</dbReference>
<dbReference type="RefSeq" id="WP_407337671.1">
    <property type="nucleotide sequence ID" value="NZ_CP136862.1"/>
</dbReference>
<dbReference type="Gene3D" id="3.40.50.980">
    <property type="match status" value="2"/>
</dbReference>
<proteinExistence type="predicted"/>
<name>A0ABZ0HQM0_9HYPH</name>
<dbReference type="SUPFAM" id="SSF56801">
    <property type="entry name" value="Acetyl-CoA synthetase-like"/>
    <property type="match status" value="1"/>
</dbReference>
<evidence type="ECO:0000256" key="2">
    <source>
        <dbReference type="ARBA" id="ARBA00022553"/>
    </source>
</evidence>
<evidence type="ECO:0000313" key="5">
    <source>
        <dbReference type="Proteomes" id="UP001626536"/>
    </source>
</evidence>
<keyword evidence="2" id="KW-0597">Phosphoprotein</keyword>
<dbReference type="NCBIfam" id="TIGR01733">
    <property type="entry name" value="AA-adenyl-dom"/>
    <property type="match status" value="1"/>
</dbReference>
<keyword evidence="1" id="KW-0596">Phosphopantetheine</keyword>
<dbReference type="PRINTS" id="PR00154">
    <property type="entry name" value="AMPBINDING"/>
</dbReference>
<dbReference type="Pfam" id="PF00501">
    <property type="entry name" value="AMP-binding"/>
    <property type="match status" value="1"/>
</dbReference>
<dbReference type="PROSITE" id="PS50075">
    <property type="entry name" value="CARRIER"/>
    <property type="match status" value="1"/>
</dbReference>
<dbReference type="Proteomes" id="UP001626536">
    <property type="component" value="Chromosome"/>
</dbReference>
<dbReference type="Gene3D" id="2.30.38.10">
    <property type="entry name" value="Luciferase, Domain 3"/>
    <property type="match status" value="1"/>
</dbReference>
<dbReference type="InterPro" id="IPR020459">
    <property type="entry name" value="AMP-binding"/>
</dbReference>
<dbReference type="InterPro" id="IPR020845">
    <property type="entry name" value="AMP-binding_CS"/>
</dbReference>
<dbReference type="Gene3D" id="3.30.300.30">
    <property type="match status" value="1"/>
</dbReference>
<protein>
    <submittedName>
        <fullName evidence="4">Amino acid adenylation domain-containing protein</fullName>
    </submittedName>
</protein>
<keyword evidence="5" id="KW-1185">Reference proteome</keyword>
<dbReference type="InterPro" id="IPR000873">
    <property type="entry name" value="AMP-dep_synth/lig_dom"/>
</dbReference>
<gene>
    <name evidence="4" type="ORF">RZS28_10260</name>
</gene>
<evidence type="ECO:0000256" key="1">
    <source>
        <dbReference type="ARBA" id="ARBA00022450"/>
    </source>
</evidence>
<dbReference type="Gene3D" id="1.10.1200.10">
    <property type="entry name" value="ACP-like"/>
    <property type="match status" value="1"/>
</dbReference>
<reference evidence="4 5" key="1">
    <citation type="submission" date="2023-10" db="EMBL/GenBank/DDBJ databases">
        <title>Novel methanotroph of the genus Methylocapsa from a subarctic wetland.</title>
        <authorList>
            <person name="Belova S.E."/>
            <person name="Oshkin I.Y."/>
            <person name="Miroshnikov K."/>
            <person name="Dedysh S.N."/>
        </authorList>
    </citation>
    <scope>NUCLEOTIDE SEQUENCE [LARGE SCALE GENOMIC DNA]</scope>
    <source>
        <strain evidence="4 5">RX1</strain>
    </source>
</reference>
<dbReference type="Pfam" id="PF00550">
    <property type="entry name" value="PP-binding"/>
    <property type="match status" value="1"/>
</dbReference>
<dbReference type="Pfam" id="PF13193">
    <property type="entry name" value="AMP-binding_C"/>
    <property type="match status" value="1"/>
</dbReference>
<evidence type="ECO:0000259" key="3">
    <source>
        <dbReference type="PROSITE" id="PS50075"/>
    </source>
</evidence>
<evidence type="ECO:0000313" key="4">
    <source>
        <dbReference type="EMBL" id="WOJ88231.1"/>
    </source>
</evidence>
<accession>A0ABZ0HQM0</accession>
<dbReference type="PANTHER" id="PTHR45527:SF1">
    <property type="entry name" value="FATTY ACID SYNTHASE"/>
    <property type="match status" value="1"/>
</dbReference>
<dbReference type="PROSITE" id="PS00455">
    <property type="entry name" value="AMP_BINDING"/>
    <property type="match status" value="1"/>
</dbReference>
<dbReference type="InterPro" id="IPR010071">
    <property type="entry name" value="AA_adenyl_dom"/>
</dbReference>
<organism evidence="4 5">
    <name type="scientific">Methylocapsa polymorpha</name>
    <dbReference type="NCBI Taxonomy" id="3080828"/>
    <lineage>
        <taxon>Bacteria</taxon>
        <taxon>Pseudomonadati</taxon>
        <taxon>Pseudomonadota</taxon>
        <taxon>Alphaproteobacteria</taxon>
        <taxon>Hyphomicrobiales</taxon>
        <taxon>Beijerinckiaceae</taxon>
        <taxon>Methylocapsa</taxon>
    </lineage>
</organism>
<dbReference type="InterPro" id="IPR025110">
    <property type="entry name" value="AMP-bd_C"/>
</dbReference>
<sequence>MAWRIGQDGPNSRSTAFDPSHTIHDAFFGMVSDDCDSAARPAILCGDRVISYADLDAGSNRLARYLIGKGVGAGSLVGLFLHRSPEAVLAMLGILKAGAAFLPLDPAYPADHLGFIAQDARPAAVASSAELALAHGPDRPWTAPTILLDAEAGAIAQESSAPLPGGGASDDLAYVMYTSGTTGRPKGVMVPHRGVVRLARNDFVDLGPGDVVLQLAPLSFDASTFEIWGALLNGAALAVVSSPRPSFEEIGEAIVRHGVTTAWLTASLFHAMVDRHIDSLRPLRQLIAGGDVLSPGHVRRALDGLPGCRLINGYGPTENTTFTCCYAIPRDAPADAPVPIGPPIAHTKVYVLDEALRPVAGGEIGELVAAGDGVALGYLNRPELTAEKFLPDTFGGSPGRLMYRTGDLVRQRADGVVEFLGRSDRQVKINGKRVELDEVEAALRRLPEVADAAAILRAHGSGQRQIVAYVASRVSPPADASALRGRLREVAPEHMIPALFVILDALPLTPNGKIDRDALPVPPAWRGVDGEPAQASSEVEAKLAAIWRRLLKVPYVGLDANFFDLGGSSLDLMALHEEIRAQFDDVPMTALFEHTTIRSLAARLETRDAGKLSIADIQDRKQRQNEALRRIWRRRTMSSL</sequence>
<dbReference type="InterPro" id="IPR020806">
    <property type="entry name" value="PKS_PP-bd"/>
</dbReference>
<dbReference type="SMART" id="SM00823">
    <property type="entry name" value="PKS_PP"/>
    <property type="match status" value="1"/>
</dbReference>
<dbReference type="InterPro" id="IPR009081">
    <property type="entry name" value="PP-bd_ACP"/>
</dbReference>
<feature type="domain" description="Carrier" evidence="3">
    <location>
        <begin position="534"/>
        <end position="608"/>
    </location>
</feature>